<organism evidence="5 6">
    <name type="scientific">Actinokineospora soli</name>
    <dbReference type="NCBI Taxonomy" id="1048753"/>
    <lineage>
        <taxon>Bacteria</taxon>
        <taxon>Bacillati</taxon>
        <taxon>Actinomycetota</taxon>
        <taxon>Actinomycetes</taxon>
        <taxon>Pseudonocardiales</taxon>
        <taxon>Pseudonocardiaceae</taxon>
        <taxon>Actinokineospora</taxon>
    </lineage>
</organism>
<evidence type="ECO:0000313" key="5">
    <source>
        <dbReference type="EMBL" id="MFC7618383.1"/>
    </source>
</evidence>
<dbReference type="PROSITE" id="PS00622">
    <property type="entry name" value="HTH_LUXR_1"/>
    <property type="match status" value="1"/>
</dbReference>
<keyword evidence="6" id="KW-1185">Reference proteome</keyword>
<dbReference type="PANTHER" id="PTHR44688:SF16">
    <property type="entry name" value="DNA-BINDING TRANSCRIPTIONAL ACTIVATOR DEVR_DOSR"/>
    <property type="match status" value="1"/>
</dbReference>
<evidence type="ECO:0000259" key="4">
    <source>
        <dbReference type="PROSITE" id="PS50043"/>
    </source>
</evidence>
<dbReference type="PRINTS" id="PR00038">
    <property type="entry name" value="HTHLUXR"/>
</dbReference>
<sequence length="312" mass="32254">MRAVRDVLLGRFASAFAEAELAGAAADETEDPAARSLLTAFLIEPLTFTGRGDELVEPCAAVLGTLDLPIVLAHVGEFMMRVGRVDLAADCLDRLRPALPSLPRDGRWLPVVHSTGELAAGLGDAAVAEHCYDELLPVAGYLLASGSGSVLCRGSVSRPLGTFAAALGRTDAAVRHFTDAIAVEDRVGALPYRTLSEIGLAGVLADADPARALALARGAAATARRLGMGPALRDAEALAAGVRARAKETTGLTAREREVLALLAAGAQNRAIAERLVLSERTVESHVGSVLAKLGVANRAQAAAWAVANGFD</sequence>
<feature type="domain" description="HTH luxR-type" evidence="4">
    <location>
        <begin position="245"/>
        <end position="310"/>
    </location>
</feature>
<comment type="caution">
    <text evidence="5">The sequence shown here is derived from an EMBL/GenBank/DDBJ whole genome shotgun (WGS) entry which is preliminary data.</text>
</comment>
<dbReference type="InterPro" id="IPR011990">
    <property type="entry name" value="TPR-like_helical_dom_sf"/>
</dbReference>
<keyword evidence="2" id="KW-0238">DNA-binding</keyword>
<dbReference type="SUPFAM" id="SSF48452">
    <property type="entry name" value="TPR-like"/>
    <property type="match status" value="1"/>
</dbReference>
<dbReference type="CDD" id="cd06170">
    <property type="entry name" value="LuxR_C_like"/>
    <property type="match status" value="1"/>
</dbReference>
<dbReference type="EMBL" id="JBHTEY010000004">
    <property type="protein sequence ID" value="MFC7618383.1"/>
    <property type="molecule type" value="Genomic_DNA"/>
</dbReference>
<dbReference type="PANTHER" id="PTHR44688">
    <property type="entry name" value="DNA-BINDING TRANSCRIPTIONAL ACTIVATOR DEVR_DOSR"/>
    <property type="match status" value="1"/>
</dbReference>
<dbReference type="InterPro" id="IPR016032">
    <property type="entry name" value="Sig_transdc_resp-reg_C-effctor"/>
</dbReference>
<dbReference type="InterPro" id="IPR036388">
    <property type="entry name" value="WH-like_DNA-bd_sf"/>
</dbReference>
<gene>
    <name evidence="5" type="ORF">ACFQV2_38485</name>
</gene>
<evidence type="ECO:0000313" key="6">
    <source>
        <dbReference type="Proteomes" id="UP001596512"/>
    </source>
</evidence>
<keyword evidence="1" id="KW-0805">Transcription regulation</keyword>
<dbReference type="SMART" id="SM00421">
    <property type="entry name" value="HTH_LUXR"/>
    <property type="match status" value="1"/>
</dbReference>
<name>A0ABW2TYR8_9PSEU</name>
<evidence type="ECO:0000256" key="3">
    <source>
        <dbReference type="ARBA" id="ARBA00023163"/>
    </source>
</evidence>
<evidence type="ECO:0000256" key="2">
    <source>
        <dbReference type="ARBA" id="ARBA00023125"/>
    </source>
</evidence>
<dbReference type="SUPFAM" id="SSF46894">
    <property type="entry name" value="C-terminal effector domain of the bipartite response regulators"/>
    <property type="match status" value="1"/>
</dbReference>
<keyword evidence="3" id="KW-0804">Transcription</keyword>
<reference evidence="6" key="1">
    <citation type="journal article" date="2019" name="Int. J. Syst. Evol. Microbiol.">
        <title>The Global Catalogue of Microorganisms (GCM) 10K type strain sequencing project: providing services to taxonomists for standard genome sequencing and annotation.</title>
        <authorList>
            <consortium name="The Broad Institute Genomics Platform"/>
            <consortium name="The Broad Institute Genome Sequencing Center for Infectious Disease"/>
            <person name="Wu L."/>
            <person name="Ma J."/>
        </authorList>
    </citation>
    <scope>NUCLEOTIDE SEQUENCE [LARGE SCALE GENOMIC DNA]</scope>
    <source>
        <strain evidence="6">JCM 17695</strain>
    </source>
</reference>
<proteinExistence type="predicted"/>
<dbReference type="PROSITE" id="PS50043">
    <property type="entry name" value="HTH_LUXR_2"/>
    <property type="match status" value="1"/>
</dbReference>
<evidence type="ECO:0000256" key="1">
    <source>
        <dbReference type="ARBA" id="ARBA00023015"/>
    </source>
</evidence>
<dbReference type="Proteomes" id="UP001596512">
    <property type="component" value="Unassembled WGS sequence"/>
</dbReference>
<dbReference type="Pfam" id="PF00196">
    <property type="entry name" value="GerE"/>
    <property type="match status" value="1"/>
</dbReference>
<dbReference type="Gene3D" id="1.10.10.10">
    <property type="entry name" value="Winged helix-like DNA-binding domain superfamily/Winged helix DNA-binding domain"/>
    <property type="match status" value="1"/>
</dbReference>
<accession>A0ABW2TYR8</accession>
<dbReference type="InterPro" id="IPR000792">
    <property type="entry name" value="Tscrpt_reg_LuxR_C"/>
</dbReference>
<protein>
    <submittedName>
        <fullName evidence="5">LuxR C-terminal-related transcriptional regulator</fullName>
    </submittedName>
</protein>